<comment type="subcellular location">
    <subcellularLocation>
        <location evidence="1">Membrane</location>
        <topology evidence="1">Single-pass type I membrane protein</topology>
    </subcellularLocation>
</comment>
<dbReference type="PANTHER" id="PTHR48063">
    <property type="entry name" value="LRR RECEPTOR-LIKE KINASE"/>
    <property type="match status" value="1"/>
</dbReference>
<feature type="transmembrane region" description="Helical" evidence="10">
    <location>
        <begin position="192"/>
        <end position="213"/>
    </location>
</feature>
<dbReference type="InterPro" id="IPR001611">
    <property type="entry name" value="Leu-rich_rpt"/>
</dbReference>
<organism evidence="11">
    <name type="scientific">Rhododendron williamsianum</name>
    <dbReference type="NCBI Taxonomy" id="262921"/>
    <lineage>
        <taxon>Eukaryota</taxon>
        <taxon>Viridiplantae</taxon>
        <taxon>Streptophyta</taxon>
        <taxon>Embryophyta</taxon>
        <taxon>Tracheophyta</taxon>
        <taxon>Spermatophyta</taxon>
        <taxon>Magnoliopsida</taxon>
        <taxon>eudicotyledons</taxon>
        <taxon>Gunneridae</taxon>
        <taxon>Pentapetalae</taxon>
        <taxon>asterids</taxon>
        <taxon>Ericales</taxon>
        <taxon>Ericaceae</taxon>
        <taxon>Ericoideae</taxon>
        <taxon>Rhodoreae</taxon>
        <taxon>Rhododendron</taxon>
    </lineage>
</organism>
<evidence type="ECO:0000256" key="4">
    <source>
        <dbReference type="ARBA" id="ARBA00022692"/>
    </source>
</evidence>
<proteinExistence type="predicted"/>
<keyword evidence="9" id="KW-0325">Glycoprotein</keyword>
<dbReference type="InterPro" id="IPR032675">
    <property type="entry name" value="LRR_dom_sf"/>
</dbReference>
<protein>
    <recommendedName>
        <fullName evidence="12">Leucine-rich repeat-containing N-terminal plant-type domain-containing protein</fullName>
    </recommendedName>
</protein>
<dbReference type="Gene3D" id="3.80.10.10">
    <property type="entry name" value="Ribonuclease Inhibitor"/>
    <property type="match status" value="1"/>
</dbReference>
<dbReference type="SUPFAM" id="SSF52058">
    <property type="entry name" value="L domain-like"/>
    <property type="match status" value="1"/>
</dbReference>
<dbReference type="Pfam" id="PF00560">
    <property type="entry name" value="LRR_1"/>
    <property type="match status" value="3"/>
</dbReference>
<evidence type="ECO:0008006" key="12">
    <source>
        <dbReference type="Google" id="ProtNLM"/>
    </source>
</evidence>
<dbReference type="FunFam" id="3.80.10.10:FF:000722">
    <property type="entry name" value="Leucine-rich repeat receptor-like protein kinase"/>
    <property type="match status" value="1"/>
</dbReference>
<keyword evidence="3" id="KW-0433">Leucine-rich repeat</keyword>
<keyword evidence="7 10" id="KW-1133">Transmembrane helix</keyword>
<gene>
    <name evidence="11" type="ORF">C3L33_22140</name>
</gene>
<evidence type="ECO:0000256" key="5">
    <source>
        <dbReference type="ARBA" id="ARBA00022729"/>
    </source>
</evidence>
<dbReference type="AlphaFoldDB" id="A0A6A4KRK9"/>
<keyword evidence="2" id="KW-0597">Phosphoprotein</keyword>
<evidence type="ECO:0000256" key="2">
    <source>
        <dbReference type="ARBA" id="ARBA00022553"/>
    </source>
</evidence>
<keyword evidence="4 10" id="KW-0812">Transmembrane</keyword>
<name>A0A6A4KRK9_9ERIC</name>
<comment type="caution">
    <text evidence="11">The sequence shown here is derived from an EMBL/GenBank/DDBJ whole genome shotgun (WGS) entry which is preliminary data.</text>
</comment>
<evidence type="ECO:0000256" key="9">
    <source>
        <dbReference type="ARBA" id="ARBA00023180"/>
    </source>
</evidence>
<accession>A0A6A4KRK9</accession>
<dbReference type="GO" id="GO:0016020">
    <property type="term" value="C:membrane"/>
    <property type="evidence" value="ECO:0007669"/>
    <property type="project" value="UniProtKB-SubCell"/>
</dbReference>
<dbReference type="InterPro" id="IPR046956">
    <property type="entry name" value="RLP23-like"/>
</dbReference>
<keyword evidence="8 10" id="KW-0472">Membrane</keyword>
<evidence type="ECO:0000256" key="1">
    <source>
        <dbReference type="ARBA" id="ARBA00004479"/>
    </source>
</evidence>
<evidence type="ECO:0000256" key="3">
    <source>
        <dbReference type="ARBA" id="ARBA00022614"/>
    </source>
</evidence>
<dbReference type="OrthoDB" id="1738130at2759"/>
<evidence type="ECO:0000313" key="11">
    <source>
        <dbReference type="EMBL" id="KAE9445961.1"/>
    </source>
</evidence>
<reference evidence="11" key="1">
    <citation type="journal article" date="2019" name="Genome Biol. Evol.">
        <title>The Rhododendron genome and chromosomal organization provide insight into shared whole-genome duplications across the heath family (Ericaceae).</title>
        <authorList>
            <person name="Soza V.L."/>
            <person name="Lindsley D."/>
            <person name="Waalkes A."/>
            <person name="Ramage E."/>
            <person name="Patwardhan R.P."/>
            <person name="Burton J.N."/>
            <person name="Adey A."/>
            <person name="Kumar A."/>
            <person name="Qiu R."/>
            <person name="Shendure J."/>
            <person name="Hall B."/>
        </authorList>
    </citation>
    <scope>NUCLEOTIDE SEQUENCE</scope>
    <source>
        <strain evidence="11">RSF 1966-606</strain>
    </source>
</reference>
<dbReference type="PANTHER" id="PTHR48063:SF112">
    <property type="entry name" value="RECEPTOR LIKE PROTEIN 30-LIKE"/>
    <property type="match status" value="1"/>
</dbReference>
<feature type="non-terminal residue" evidence="11">
    <location>
        <position position="1"/>
    </location>
</feature>
<sequence>VIPPELCRLASLQILDLAQNIFSGAIPRCINNFTAMAVKLNSSSPIYYTWDPDFQETTSSFDFRSTSIVGYMENELLMMKGNINHLSGVIPKKIGSMGQLGALDLSRNQLYGEIPPCVSNLTFLSYLDLSFNNLSGRIPSSTQLQGFNASSFVGNKLCGLPLTKNCSVDHGKTTPGAENEGDDTGNGSGVDWFYIFMAIGFARFLGCLWSYILHQVMETCIFSIPG</sequence>
<evidence type="ECO:0000256" key="6">
    <source>
        <dbReference type="ARBA" id="ARBA00022737"/>
    </source>
</evidence>
<dbReference type="EMBL" id="QEFC01003990">
    <property type="protein sequence ID" value="KAE9445961.1"/>
    <property type="molecule type" value="Genomic_DNA"/>
</dbReference>
<evidence type="ECO:0000256" key="7">
    <source>
        <dbReference type="ARBA" id="ARBA00022989"/>
    </source>
</evidence>
<keyword evidence="5" id="KW-0732">Signal</keyword>
<keyword evidence="6" id="KW-0677">Repeat</keyword>
<evidence type="ECO:0000256" key="8">
    <source>
        <dbReference type="ARBA" id="ARBA00023136"/>
    </source>
</evidence>
<evidence type="ECO:0000256" key="10">
    <source>
        <dbReference type="SAM" id="Phobius"/>
    </source>
</evidence>